<dbReference type="AlphaFoldDB" id="A0A2R4FXC9"/>
<dbReference type="SFLD" id="SFLDG00363">
    <property type="entry name" value="AMPS_(cytGST):_Alpha-__Mu-__Pi"/>
    <property type="match status" value="1"/>
</dbReference>
<proteinExistence type="evidence at transcript level"/>
<dbReference type="PROSITE" id="PS50404">
    <property type="entry name" value="GST_NTER"/>
    <property type="match status" value="1"/>
</dbReference>
<accession>A0A2R4FXC9</accession>
<dbReference type="CDD" id="cd03039">
    <property type="entry name" value="GST_N_Sigma_like"/>
    <property type="match status" value="1"/>
</dbReference>
<dbReference type="Pfam" id="PF02798">
    <property type="entry name" value="GST_N"/>
    <property type="match status" value="1"/>
</dbReference>
<dbReference type="InterPro" id="IPR036282">
    <property type="entry name" value="Glutathione-S-Trfase_C_sf"/>
</dbReference>
<evidence type="ECO:0000256" key="2">
    <source>
        <dbReference type="ARBA" id="ARBA00012452"/>
    </source>
</evidence>
<organism evidence="8">
    <name type="scientific">Lissorhoptrus oryzophilus</name>
    <name type="common">rice water weevil</name>
    <dbReference type="NCBI Taxonomy" id="308863"/>
    <lineage>
        <taxon>Eukaryota</taxon>
        <taxon>Metazoa</taxon>
        <taxon>Ecdysozoa</taxon>
        <taxon>Arthropoda</taxon>
        <taxon>Hexapoda</taxon>
        <taxon>Insecta</taxon>
        <taxon>Pterygota</taxon>
        <taxon>Neoptera</taxon>
        <taxon>Endopterygota</taxon>
        <taxon>Coleoptera</taxon>
        <taxon>Polyphaga</taxon>
        <taxon>Cucujiformia</taxon>
        <taxon>Erirhinidae</taxon>
        <taxon>Erirhininae</taxon>
        <taxon>Lissorhoptrus</taxon>
    </lineage>
</organism>
<dbReference type="PANTHER" id="PTHR11571:SF224">
    <property type="entry name" value="HEMATOPOIETIC PROSTAGLANDIN D SYNTHASE"/>
    <property type="match status" value="1"/>
</dbReference>
<comment type="subunit">
    <text evidence="1">Homodimer.</text>
</comment>
<dbReference type="InterPro" id="IPR050213">
    <property type="entry name" value="GST_superfamily"/>
</dbReference>
<dbReference type="SFLD" id="SFLDG01205">
    <property type="entry name" value="AMPS.1"/>
    <property type="match status" value="1"/>
</dbReference>
<dbReference type="SFLD" id="SFLDS00019">
    <property type="entry name" value="Glutathione_Transferase_(cytos"/>
    <property type="match status" value="1"/>
</dbReference>
<dbReference type="InterPro" id="IPR010987">
    <property type="entry name" value="Glutathione-S-Trfase_C-like"/>
</dbReference>
<dbReference type="FunFam" id="1.20.1050.10:FF:000030">
    <property type="entry name" value="Glutathione S-transferase S1"/>
    <property type="match status" value="1"/>
</dbReference>
<dbReference type="FunFam" id="3.40.30.10:FF:000035">
    <property type="entry name" value="hematopoietic prostaglandin D synthase"/>
    <property type="match status" value="1"/>
</dbReference>
<dbReference type="Pfam" id="PF14497">
    <property type="entry name" value="GST_C_3"/>
    <property type="match status" value="1"/>
</dbReference>
<evidence type="ECO:0000259" key="6">
    <source>
        <dbReference type="PROSITE" id="PS50404"/>
    </source>
</evidence>
<feature type="domain" description="GST N-terminal" evidence="6">
    <location>
        <begin position="3"/>
        <end position="80"/>
    </location>
</feature>
<dbReference type="PANTHER" id="PTHR11571">
    <property type="entry name" value="GLUTATHIONE S-TRANSFERASE"/>
    <property type="match status" value="1"/>
</dbReference>
<evidence type="ECO:0000259" key="7">
    <source>
        <dbReference type="PROSITE" id="PS50405"/>
    </source>
</evidence>
<dbReference type="InterPro" id="IPR004045">
    <property type="entry name" value="Glutathione_S-Trfase_N"/>
</dbReference>
<feature type="domain" description="GST C-terminal" evidence="7">
    <location>
        <begin position="82"/>
        <end position="204"/>
    </location>
</feature>
<dbReference type="EC" id="2.5.1.18" evidence="2"/>
<dbReference type="SUPFAM" id="SSF47616">
    <property type="entry name" value="GST C-terminal domain-like"/>
    <property type="match status" value="1"/>
</dbReference>
<comment type="catalytic activity">
    <reaction evidence="5">
        <text>RX + glutathione = an S-substituted glutathione + a halide anion + H(+)</text>
        <dbReference type="Rhea" id="RHEA:16437"/>
        <dbReference type="ChEBI" id="CHEBI:15378"/>
        <dbReference type="ChEBI" id="CHEBI:16042"/>
        <dbReference type="ChEBI" id="CHEBI:17792"/>
        <dbReference type="ChEBI" id="CHEBI:57925"/>
        <dbReference type="ChEBI" id="CHEBI:90779"/>
        <dbReference type="EC" id="2.5.1.18"/>
    </reaction>
</comment>
<evidence type="ECO:0000256" key="5">
    <source>
        <dbReference type="ARBA" id="ARBA00047960"/>
    </source>
</evidence>
<dbReference type="EMBL" id="MF034817">
    <property type="protein sequence ID" value="AVT42183.1"/>
    <property type="molecule type" value="mRNA"/>
</dbReference>
<dbReference type="SUPFAM" id="SSF52833">
    <property type="entry name" value="Thioredoxin-like"/>
    <property type="match status" value="1"/>
</dbReference>
<dbReference type="InterPro" id="IPR004046">
    <property type="entry name" value="GST_C"/>
</dbReference>
<evidence type="ECO:0000256" key="4">
    <source>
        <dbReference type="ARBA" id="ARBA00038317"/>
    </source>
</evidence>
<keyword evidence="3 8" id="KW-0808">Transferase</keyword>
<name>A0A2R4FXC9_9CUCU</name>
<dbReference type="CDD" id="cd03192">
    <property type="entry name" value="GST_C_Sigma_like"/>
    <property type="match status" value="1"/>
</dbReference>
<comment type="similarity">
    <text evidence="4">Belongs to the GST superfamily. Sigma family.</text>
</comment>
<dbReference type="GO" id="GO:0004364">
    <property type="term" value="F:glutathione transferase activity"/>
    <property type="evidence" value="ECO:0007669"/>
    <property type="project" value="UniProtKB-EC"/>
</dbReference>
<evidence type="ECO:0000256" key="3">
    <source>
        <dbReference type="ARBA" id="ARBA00022679"/>
    </source>
</evidence>
<evidence type="ECO:0000313" key="8">
    <source>
        <dbReference type="EMBL" id="AVT42183.1"/>
    </source>
</evidence>
<dbReference type="GO" id="GO:0006749">
    <property type="term" value="P:glutathione metabolic process"/>
    <property type="evidence" value="ECO:0007669"/>
    <property type="project" value="TreeGrafter"/>
</dbReference>
<sequence>MSPNYKISYFNVDGSGEPSRYILAYGASQWEDYRVPRNEWPDLKKKTPFGKLPVLEVDGKQIAQSNTIARYLGKQFNLVGKDDWEAVQCDMLVDTYGDLSQSLMSFMFESDPTKKEEKKKKALEEDGPFYLGKFEDILTKNGSGYLVGSQLTWADLFFAAKLSSMKERHPELLKPFPKLLALVDKVNNLPKIKAYLDKRPARDPPPQRKN</sequence>
<dbReference type="GO" id="GO:0004602">
    <property type="term" value="F:glutathione peroxidase activity"/>
    <property type="evidence" value="ECO:0007669"/>
    <property type="project" value="UniProtKB-ARBA"/>
</dbReference>
<dbReference type="Gene3D" id="3.40.30.10">
    <property type="entry name" value="Glutaredoxin"/>
    <property type="match status" value="1"/>
</dbReference>
<dbReference type="Gene3D" id="1.20.1050.10">
    <property type="match status" value="1"/>
</dbReference>
<dbReference type="InterPro" id="IPR040079">
    <property type="entry name" value="Glutathione_S-Trfase"/>
</dbReference>
<evidence type="ECO:0000256" key="1">
    <source>
        <dbReference type="ARBA" id="ARBA00011738"/>
    </source>
</evidence>
<dbReference type="InterPro" id="IPR036249">
    <property type="entry name" value="Thioredoxin-like_sf"/>
</dbReference>
<reference evidence="8" key="1">
    <citation type="submission" date="2017-05" db="EMBL/GenBank/DDBJ databases">
        <authorList>
            <person name="Song R."/>
            <person name="Chenine A.L."/>
            <person name="Ruprecht R.M."/>
        </authorList>
    </citation>
    <scope>NUCLEOTIDE SEQUENCE</scope>
</reference>
<dbReference type="PROSITE" id="PS50405">
    <property type="entry name" value="GST_CTER"/>
    <property type="match status" value="1"/>
</dbReference>
<protein>
    <recommendedName>
        <fullName evidence="2">glutathione transferase</fullName>
        <ecNumber evidence="2">2.5.1.18</ecNumber>
    </recommendedName>
</protein>